<evidence type="ECO:0000313" key="3">
    <source>
        <dbReference type="Proteomes" id="UP000592294"/>
    </source>
</evidence>
<dbReference type="EMBL" id="JABZEO010000016">
    <property type="protein sequence ID" value="NVZ11135.1"/>
    <property type="molecule type" value="Genomic_DNA"/>
</dbReference>
<keyword evidence="3" id="KW-1185">Reference proteome</keyword>
<dbReference type="InterPro" id="IPR025375">
    <property type="entry name" value="DUF4365"/>
</dbReference>
<organism evidence="2 3">
    <name type="scientific">Allochromatium humboldtianum</name>
    <dbReference type="NCBI Taxonomy" id="504901"/>
    <lineage>
        <taxon>Bacteria</taxon>
        <taxon>Pseudomonadati</taxon>
        <taxon>Pseudomonadota</taxon>
        <taxon>Gammaproteobacteria</taxon>
        <taxon>Chromatiales</taxon>
        <taxon>Chromatiaceae</taxon>
        <taxon>Allochromatium</taxon>
    </lineage>
</organism>
<protein>
    <submittedName>
        <fullName evidence="2">DUF4365 domain-containing protein</fullName>
    </submittedName>
</protein>
<dbReference type="AlphaFoldDB" id="A0A850RDX2"/>
<dbReference type="RefSeq" id="WP_176977857.1">
    <property type="nucleotide sequence ID" value="NZ_JABZEO010000016.1"/>
</dbReference>
<dbReference type="Pfam" id="PF14280">
    <property type="entry name" value="DUF4365"/>
    <property type="match status" value="1"/>
</dbReference>
<feature type="domain" description="DUF4365" evidence="1">
    <location>
        <begin position="14"/>
        <end position="159"/>
    </location>
</feature>
<proteinExistence type="predicted"/>
<dbReference type="Proteomes" id="UP000592294">
    <property type="component" value="Unassembled WGS sequence"/>
</dbReference>
<evidence type="ECO:0000313" key="2">
    <source>
        <dbReference type="EMBL" id="NVZ11135.1"/>
    </source>
</evidence>
<gene>
    <name evidence="2" type="ORF">HW932_17915</name>
</gene>
<evidence type="ECO:0000259" key="1">
    <source>
        <dbReference type="Pfam" id="PF14280"/>
    </source>
</evidence>
<reference evidence="2 3" key="1">
    <citation type="submission" date="2020-06" db="EMBL/GenBank/DDBJ databases">
        <title>Whole-genome sequence of Allochromatium humboldtianum DSM 21881, type strain.</title>
        <authorList>
            <person name="Kyndt J.A."/>
            <person name="Meyer T.E."/>
        </authorList>
    </citation>
    <scope>NUCLEOTIDE SEQUENCE [LARGE SCALE GENOMIC DNA]</scope>
    <source>
        <strain evidence="2 3">DSM 21881</strain>
    </source>
</reference>
<comment type="caution">
    <text evidence="2">The sequence shown here is derived from an EMBL/GenBank/DDBJ whole genome shotgun (WGS) entry which is preliminary data.</text>
</comment>
<accession>A0A850RDX2</accession>
<sequence length="167" mass="18946">MTSDRLLASTDREEALSRAYVQAVAADAGYVVASLDFDRDGIDYVIKAGGRMRPSLGIQLKATTQLGEPHEGHYRYALKRRNYDLLREPTQTPRVLVVLALPQDEAEWLTVTDEELVLRRCAYWVSLTNLPETDNRTSVTVSLPAHQRFDVDALRDLMEQSRRGTIR</sequence>
<name>A0A850RDX2_9GAMM</name>